<gene>
    <name evidence="3" type="ORF">ROLI_042710</name>
    <name evidence="4" type="ORF">ROLI_045380</name>
</gene>
<evidence type="ECO:0000313" key="5">
    <source>
        <dbReference type="Proteomes" id="UP001318682"/>
    </source>
</evidence>
<geneLocation type="plasmid" evidence="4 5">
    <name>pROLI127</name>
</geneLocation>
<dbReference type="PANTHER" id="PTHR34631">
    <property type="match status" value="1"/>
</dbReference>
<accession>A0ABZ2BYL3</accession>
<reference evidence="3 5" key="1">
    <citation type="submission" date="2015-07" db="EMBL/GenBank/DDBJ databases">
        <authorList>
            <person name="Voget S."/>
            <person name="Dogs M."/>
            <person name="Brinkhoff T.H."/>
            <person name="Daniel R."/>
        </authorList>
    </citation>
    <scope>NUCLEOTIDE SEQUENCE [LARGE SCALE GENOMIC DNA]</scope>
    <source>
        <strain evidence="3 5">B14</strain>
        <plasmid evidence="4 5">pROLI127</plasmid>
    </source>
</reference>
<dbReference type="EMBL" id="CP143423">
    <property type="protein sequence ID" value="WVX51170.1"/>
    <property type="molecule type" value="Genomic_DNA"/>
</dbReference>
<evidence type="ECO:0000259" key="2">
    <source>
        <dbReference type="Pfam" id="PF01609"/>
    </source>
</evidence>
<sequence length="119" mass="13041">MRLPGKKWLEAKYKTKRKRRSWRKLHLGLDLASGEIICADLTTDGVGDSTALPGLLAQIDGPVAVFLADGAYDGDLTCDLLVERFGAEIDVTIPPPKNAVLSPDSARNPTVRDQPYHRD</sequence>
<proteinExistence type="predicted"/>
<dbReference type="InterPro" id="IPR053172">
    <property type="entry name" value="Tn903_transposase"/>
</dbReference>
<organism evidence="3 5">
    <name type="scientific">Roseobacter fucihabitans</name>
    <dbReference type="NCBI Taxonomy" id="1537242"/>
    <lineage>
        <taxon>Bacteria</taxon>
        <taxon>Pseudomonadati</taxon>
        <taxon>Pseudomonadota</taxon>
        <taxon>Alphaproteobacteria</taxon>
        <taxon>Rhodobacterales</taxon>
        <taxon>Roseobacteraceae</taxon>
        <taxon>Roseobacter</taxon>
    </lineage>
</organism>
<keyword evidence="4" id="KW-0614">Plasmid</keyword>
<dbReference type="Proteomes" id="UP001318682">
    <property type="component" value="Plasmid pROLI127"/>
</dbReference>
<dbReference type="PANTHER" id="PTHR34631:SF3">
    <property type="entry name" value="ISSOD12 TRANSPOSASE TNPA_ISSOD12"/>
    <property type="match status" value="1"/>
</dbReference>
<name>A0ABZ2BYL3_9RHOB</name>
<evidence type="ECO:0000256" key="1">
    <source>
        <dbReference type="SAM" id="MobiDB-lite"/>
    </source>
</evidence>
<feature type="domain" description="Transposase IS4-like" evidence="2">
    <location>
        <begin position="4"/>
        <end position="108"/>
    </location>
</feature>
<evidence type="ECO:0000313" key="3">
    <source>
        <dbReference type="EMBL" id="WVX51170.1"/>
    </source>
</evidence>
<dbReference type="Pfam" id="PF01609">
    <property type="entry name" value="DDE_Tnp_1"/>
    <property type="match status" value="1"/>
</dbReference>
<protein>
    <recommendedName>
        <fullName evidence="2">Transposase IS4-like domain-containing protein</fullName>
    </recommendedName>
</protein>
<evidence type="ECO:0000313" key="4">
    <source>
        <dbReference type="EMBL" id="WVX51436.1"/>
    </source>
</evidence>
<keyword evidence="5" id="KW-1185">Reference proteome</keyword>
<dbReference type="InterPro" id="IPR002559">
    <property type="entry name" value="Transposase_11"/>
</dbReference>
<dbReference type="EMBL" id="CP143424">
    <property type="protein sequence ID" value="WVX51436.1"/>
    <property type="molecule type" value="Genomic_DNA"/>
</dbReference>
<dbReference type="Proteomes" id="UP001318682">
    <property type="component" value="Chromosome"/>
</dbReference>
<feature type="region of interest" description="Disordered" evidence="1">
    <location>
        <begin position="96"/>
        <end position="119"/>
    </location>
</feature>
<reference evidence="4 5" key="3">
    <citation type="submission" date="2024-01" db="EMBL/GenBank/DDBJ databases">
        <title>Roseobacter fucihabitans sp. nov., isolated from the brown alga Fucus spiralis.</title>
        <authorList>
            <person name="Hahnke S."/>
            <person name="Berger M."/>
            <person name="Schlingloff A."/>
            <person name="Athale I."/>
            <person name="Neumann-Schaal M."/>
            <person name="Adenaya A."/>
            <person name="Poehlein A."/>
            <person name="Daniel R."/>
            <person name="Pertersen J."/>
            <person name="Brinkhoff T."/>
        </authorList>
    </citation>
    <scope>NUCLEOTIDE SEQUENCE [LARGE SCALE GENOMIC DNA]</scope>
    <source>
        <strain evidence="4 5">B14</strain>
        <plasmid evidence="4 5">pROLI127</plasmid>
    </source>
</reference>
<reference evidence="3" key="2">
    <citation type="journal article" date="2024" name="Int. J. Syst. Evol. Microbiol.">
        <title>Roseobacter fucihabitans sp. nov., isolated from the brown alga Fucus spiralis.</title>
        <authorList>
            <person name="Hahnke S."/>
            <person name="Berger M."/>
            <person name="Schlingloff A."/>
            <person name="Athale I."/>
            <person name="Wolf J."/>
            <person name="Neumann-Schaal M."/>
            <person name="Adenaya A."/>
            <person name="Poehlein A."/>
            <person name="Daniel R."/>
            <person name="Petersen J."/>
            <person name="Brinkhoff T."/>
        </authorList>
    </citation>
    <scope>NUCLEOTIDE SEQUENCE</scope>
    <source>
        <strain evidence="3">B14</strain>
    </source>
</reference>